<evidence type="ECO:0000256" key="3">
    <source>
        <dbReference type="ARBA" id="ARBA00022737"/>
    </source>
</evidence>
<dbReference type="PANTHER" id="PTHR13763">
    <property type="entry name" value="BREAST CANCER TYPE 1 SUSCEPTIBILITY PROTEIN BRCA1"/>
    <property type="match status" value="1"/>
</dbReference>
<keyword evidence="8" id="KW-0539">Nucleus</keyword>
<dbReference type="CDD" id="cd17734">
    <property type="entry name" value="BRCT_Bard1_rpt1"/>
    <property type="match status" value="1"/>
</dbReference>
<dbReference type="GO" id="GO:0000724">
    <property type="term" value="P:double-strand break repair via homologous recombination"/>
    <property type="evidence" value="ECO:0007669"/>
    <property type="project" value="TreeGrafter"/>
</dbReference>
<keyword evidence="7" id="KW-0234">DNA repair</keyword>
<dbReference type="GO" id="GO:0008270">
    <property type="term" value="F:zinc ion binding"/>
    <property type="evidence" value="ECO:0007669"/>
    <property type="project" value="UniProtKB-KW"/>
</dbReference>
<evidence type="ECO:0000256" key="8">
    <source>
        <dbReference type="ARBA" id="ARBA00023242"/>
    </source>
</evidence>
<dbReference type="PROSITE" id="PS51805">
    <property type="entry name" value="EPHD"/>
    <property type="match status" value="1"/>
</dbReference>
<keyword evidence="13" id="KW-1185">Reference proteome</keyword>
<reference evidence="13" key="1">
    <citation type="journal article" date="2017" name="Nat. Commun.">
        <title>The asparagus genome sheds light on the origin and evolution of a young Y chromosome.</title>
        <authorList>
            <person name="Harkess A."/>
            <person name="Zhou J."/>
            <person name="Xu C."/>
            <person name="Bowers J.E."/>
            <person name="Van der Hulst R."/>
            <person name="Ayyampalayam S."/>
            <person name="Mercati F."/>
            <person name="Riccardi P."/>
            <person name="McKain M.R."/>
            <person name="Kakrana A."/>
            <person name="Tang H."/>
            <person name="Ray J."/>
            <person name="Groenendijk J."/>
            <person name="Arikit S."/>
            <person name="Mathioni S.M."/>
            <person name="Nakano M."/>
            <person name="Shan H."/>
            <person name="Telgmann-Rauber A."/>
            <person name="Kanno A."/>
            <person name="Yue Z."/>
            <person name="Chen H."/>
            <person name="Li W."/>
            <person name="Chen Y."/>
            <person name="Xu X."/>
            <person name="Zhang Y."/>
            <person name="Luo S."/>
            <person name="Chen H."/>
            <person name="Gao J."/>
            <person name="Mao Z."/>
            <person name="Pires J.C."/>
            <person name="Luo M."/>
            <person name="Kudrna D."/>
            <person name="Wing R.A."/>
            <person name="Meyers B.C."/>
            <person name="Yi K."/>
            <person name="Kong H."/>
            <person name="Lavrijsen P."/>
            <person name="Sunseri F."/>
            <person name="Falavigna A."/>
            <person name="Ye Y."/>
            <person name="Leebens-Mack J.H."/>
            <person name="Chen G."/>
        </authorList>
    </citation>
    <scope>NUCLEOTIDE SEQUENCE [LARGE SCALE GENOMIC DNA]</scope>
    <source>
        <strain evidence="13">cv. DH0086</strain>
    </source>
</reference>
<evidence type="ECO:0000313" key="12">
    <source>
        <dbReference type="EMBL" id="ONK63877.1"/>
    </source>
</evidence>
<evidence type="ECO:0000259" key="10">
    <source>
        <dbReference type="PROSITE" id="PS50172"/>
    </source>
</evidence>
<dbReference type="SMART" id="SM00292">
    <property type="entry name" value="BRCT"/>
    <property type="match status" value="2"/>
</dbReference>
<dbReference type="AlphaFoldDB" id="A0A5P1EF83"/>
<feature type="domain" description="PHD-type" evidence="11">
    <location>
        <begin position="271"/>
        <end position="391"/>
    </location>
</feature>
<accession>A0A5P1EF83</accession>
<dbReference type="PROSITE" id="PS50172">
    <property type="entry name" value="BRCT"/>
    <property type="match status" value="1"/>
</dbReference>
<evidence type="ECO:0000256" key="2">
    <source>
        <dbReference type="ARBA" id="ARBA00022723"/>
    </source>
</evidence>
<evidence type="ECO:0000259" key="11">
    <source>
        <dbReference type="PROSITE" id="PS51805"/>
    </source>
</evidence>
<dbReference type="Proteomes" id="UP000243459">
    <property type="component" value="Chromosome 7"/>
</dbReference>
<dbReference type="GO" id="GO:0004842">
    <property type="term" value="F:ubiquitin-protein transferase activity"/>
    <property type="evidence" value="ECO:0007669"/>
    <property type="project" value="TreeGrafter"/>
</dbReference>
<dbReference type="Pfam" id="PF13771">
    <property type="entry name" value="zf-HC5HC2H"/>
    <property type="match status" value="1"/>
</dbReference>
<feature type="region of interest" description="Disordered" evidence="9">
    <location>
        <begin position="155"/>
        <end position="239"/>
    </location>
</feature>
<dbReference type="EMBL" id="CM007387">
    <property type="protein sequence ID" value="ONK63877.1"/>
    <property type="molecule type" value="Genomic_DNA"/>
</dbReference>
<name>A0A5P1EF83_ASPOF</name>
<keyword evidence="5" id="KW-0863">Zinc-finger</keyword>
<dbReference type="InterPro" id="IPR036420">
    <property type="entry name" value="BRCT_dom_sf"/>
</dbReference>
<dbReference type="Gene3D" id="3.40.50.10190">
    <property type="entry name" value="BRCT domain"/>
    <property type="match status" value="2"/>
</dbReference>
<evidence type="ECO:0000256" key="6">
    <source>
        <dbReference type="ARBA" id="ARBA00022833"/>
    </source>
</evidence>
<dbReference type="PANTHER" id="PTHR13763:SF9">
    <property type="entry name" value="BRCA1-ASSOCIATED RING DOMAIN PROTEIN 1"/>
    <property type="match status" value="1"/>
</dbReference>
<evidence type="ECO:0000256" key="4">
    <source>
        <dbReference type="ARBA" id="ARBA00022763"/>
    </source>
</evidence>
<evidence type="ECO:0000256" key="5">
    <source>
        <dbReference type="ARBA" id="ARBA00022771"/>
    </source>
</evidence>
<evidence type="ECO:0000313" key="13">
    <source>
        <dbReference type="Proteomes" id="UP000243459"/>
    </source>
</evidence>
<keyword evidence="2" id="KW-0479">Metal-binding</keyword>
<dbReference type="Gene3D" id="3.30.40.10">
    <property type="entry name" value="Zinc/RING finger domain, C3HC4 (zinc finger)"/>
    <property type="match status" value="1"/>
</dbReference>
<feature type="domain" description="BRCT" evidence="10">
    <location>
        <begin position="460"/>
        <end position="546"/>
    </location>
</feature>
<keyword evidence="6" id="KW-0862">Zinc</keyword>
<proteinExistence type="predicted"/>
<dbReference type="SMART" id="SM00249">
    <property type="entry name" value="PHD"/>
    <property type="match status" value="1"/>
</dbReference>
<dbReference type="InterPro" id="IPR034732">
    <property type="entry name" value="EPHD"/>
</dbReference>
<feature type="compositionally biased region" description="Basic and acidic residues" evidence="9">
    <location>
        <begin position="164"/>
        <end position="185"/>
    </location>
</feature>
<dbReference type="GO" id="GO:0005634">
    <property type="term" value="C:nucleus"/>
    <property type="evidence" value="ECO:0007669"/>
    <property type="project" value="UniProtKB-SubCell"/>
</dbReference>
<dbReference type="InterPro" id="IPR001965">
    <property type="entry name" value="Znf_PHD"/>
</dbReference>
<dbReference type="InterPro" id="IPR013083">
    <property type="entry name" value="Znf_RING/FYVE/PHD"/>
</dbReference>
<dbReference type="GO" id="GO:0045944">
    <property type="term" value="P:positive regulation of transcription by RNA polymerase II"/>
    <property type="evidence" value="ECO:0007669"/>
    <property type="project" value="TreeGrafter"/>
</dbReference>
<evidence type="ECO:0000256" key="1">
    <source>
        <dbReference type="ARBA" id="ARBA00004123"/>
    </source>
</evidence>
<evidence type="ECO:0000256" key="7">
    <source>
        <dbReference type="ARBA" id="ARBA00023204"/>
    </source>
</evidence>
<organism evidence="12 13">
    <name type="scientific">Asparagus officinalis</name>
    <name type="common">Garden asparagus</name>
    <dbReference type="NCBI Taxonomy" id="4686"/>
    <lineage>
        <taxon>Eukaryota</taxon>
        <taxon>Viridiplantae</taxon>
        <taxon>Streptophyta</taxon>
        <taxon>Embryophyta</taxon>
        <taxon>Tracheophyta</taxon>
        <taxon>Spermatophyta</taxon>
        <taxon>Magnoliopsida</taxon>
        <taxon>Liliopsida</taxon>
        <taxon>Asparagales</taxon>
        <taxon>Asparagaceae</taxon>
        <taxon>Asparagoideae</taxon>
        <taxon>Asparagus</taxon>
    </lineage>
</organism>
<dbReference type="Gramene" id="ONK63877">
    <property type="protein sequence ID" value="ONK63877"/>
    <property type="gene ID" value="A4U43_C07F19850"/>
</dbReference>
<comment type="subcellular location">
    <subcellularLocation>
        <location evidence="1">Nucleus</location>
    </subcellularLocation>
</comment>
<protein>
    <submittedName>
        <fullName evidence="12">Uncharacterized protein</fullName>
    </submittedName>
</protein>
<dbReference type="SUPFAM" id="SSF52113">
    <property type="entry name" value="BRCT domain"/>
    <property type="match status" value="1"/>
</dbReference>
<gene>
    <name evidence="12" type="ORF">A4U43_C07F19850</name>
</gene>
<evidence type="ECO:0000256" key="9">
    <source>
        <dbReference type="SAM" id="MobiDB-lite"/>
    </source>
</evidence>
<keyword evidence="3" id="KW-0677">Repeat</keyword>
<dbReference type="InterPro" id="IPR001357">
    <property type="entry name" value="BRCT_dom"/>
</dbReference>
<dbReference type="InterPro" id="IPR031099">
    <property type="entry name" value="BRCA1-associated"/>
</dbReference>
<dbReference type="Pfam" id="PF00533">
    <property type="entry name" value="BRCT"/>
    <property type="match status" value="1"/>
</dbReference>
<keyword evidence="4" id="KW-0227">DNA damage</keyword>
<dbReference type="FunFam" id="3.40.50.10190:FF:000006">
    <property type="entry name" value="Breast cancer type 1 susceptibility protein homolog"/>
    <property type="match status" value="1"/>
</dbReference>
<sequence>MVCRKCVIDKRCPLCRSLFHADIKPFTQLERIISIFKALDDAMFFSVREQGRQSIADHNADENRQGSQVDTCRNTNFSSGNNCTKEKLEGLERNLFNESPNNLESHPSPSRVLTAIMPRDGLASRELVNFGSKTHTCNAGNSVCDTGNGTFINLEEPFTPPSIHDSKNPEDNRDRSSNRDSKRLSTEGLPEEMTAQTSAKKQVAQFPFTDPSAGEALQSGKSNGAKTHIPVSPSEADNVREVKRQKLNIEHGGDCNDKQLGITDHAYADAAVKCAFCHSSEITKFTGLMQHYINEKPARKEEINLSNIKHVHEKCFEWAPQAYFEGEIAKNLESELARASKIKCSKCGRTGAALGCFIKNCKRSYHVPCANKLPGCRWDKKNFNLLCPSHSSHQFPSERAKVKWMTKGKRSPRIRDKCKTRGTAKKKWSSAQIIPGQSASIAEEQNRELWTPEPGVCHDLVLCGSDLSPPDSADLEKLASLIGASVTSIWKSNVTHVIASTDEYGACSRSKNVLMAILNGKWVLTIEWVKASMEAKSPVPEETYEISRDCYGAISGPKKGRTRAMQKGPKIFSGLCFYFCDQFDPLYRSFLEEIVLAADGKVLKNVEVAIEGLNANVFSPGSSFIVFSEDPPQMSMLVDLEEIARKRCEEVGALEEKTGFKVIGHMKLLDHIASCSSAVDLAEAAIQ</sequence>